<dbReference type="HOGENOM" id="CLU_012334_3_1_1"/>
<dbReference type="GO" id="GO:0005829">
    <property type="term" value="C:cytosol"/>
    <property type="evidence" value="ECO:0000318"/>
    <property type="project" value="GO_Central"/>
</dbReference>
<dbReference type="CDD" id="cd13291">
    <property type="entry name" value="PH_ORP10_ORP11"/>
    <property type="match status" value="1"/>
</dbReference>
<reference evidence="9" key="1">
    <citation type="journal article" date="2002" name="Science">
        <title>The draft genome of Ciona intestinalis: insights into chordate and vertebrate origins.</title>
        <authorList>
            <person name="Dehal P."/>
            <person name="Satou Y."/>
            <person name="Campbell R.K."/>
            <person name="Chapman J."/>
            <person name="Degnan B."/>
            <person name="De Tomaso A."/>
            <person name="Davidson B."/>
            <person name="Di Gregorio A."/>
            <person name="Gelpke M."/>
            <person name="Goodstein D.M."/>
            <person name="Harafuji N."/>
            <person name="Hastings K.E."/>
            <person name="Ho I."/>
            <person name="Hotta K."/>
            <person name="Huang W."/>
            <person name="Kawashima T."/>
            <person name="Lemaire P."/>
            <person name="Martinez D."/>
            <person name="Meinertzhagen I.A."/>
            <person name="Necula S."/>
            <person name="Nonaka M."/>
            <person name="Putnam N."/>
            <person name="Rash S."/>
            <person name="Saiga H."/>
            <person name="Satake M."/>
            <person name="Terry A."/>
            <person name="Yamada L."/>
            <person name="Wang H.G."/>
            <person name="Awazu S."/>
            <person name="Azumi K."/>
            <person name="Boore J."/>
            <person name="Branno M."/>
            <person name="Chin-Bow S."/>
            <person name="DeSantis R."/>
            <person name="Doyle S."/>
            <person name="Francino P."/>
            <person name="Keys D.N."/>
            <person name="Haga S."/>
            <person name="Hayashi H."/>
            <person name="Hino K."/>
            <person name="Imai K.S."/>
            <person name="Inaba K."/>
            <person name="Kano S."/>
            <person name="Kobayashi K."/>
            <person name="Kobayashi M."/>
            <person name="Lee B.I."/>
            <person name="Makabe K.W."/>
            <person name="Manohar C."/>
            <person name="Matassi G."/>
            <person name="Medina M."/>
            <person name="Mochizuki Y."/>
            <person name="Mount S."/>
            <person name="Morishita T."/>
            <person name="Miura S."/>
            <person name="Nakayama A."/>
            <person name="Nishizaka S."/>
            <person name="Nomoto H."/>
            <person name="Ohta F."/>
            <person name="Oishi K."/>
            <person name="Rigoutsos I."/>
            <person name="Sano M."/>
            <person name="Sasaki A."/>
            <person name="Sasakura Y."/>
            <person name="Shoguchi E."/>
            <person name="Shin-i T."/>
            <person name="Spagnuolo A."/>
            <person name="Stainier D."/>
            <person name="Suzuki M.M."/>
            <person name="Tassy O."/>
            <person name="Takatori N."/>
            <person name="Tokuoka M."/>
            <person name="Yagi K."/>
            <person name="Yoshizaki F."/>
            <person name="Wada S."/>
            <person name="Zhang C."/>
            <person name="Hyatt P.D."/>
            <person name="Larimer F."/>
            <person name="Detter C."/>
            <person name="Doggett N."/>
            <person name="Glavina T."/>
            <person name="Hawkins T."/>
            <person name="Richardson P."/>
            <person name="Lucas S."/>
            <person name="Kohara Y."/>
            <person name="Levine M."/>
            <person name="Satoh N."/>
            <person name="Rokhsar D.S."/>
        </authorList>
    </citation>
    <scope>NUCLEOTIDE SEQUENCE [LARGE SCALE GENOMIC DNA]</scope>
</reference>
<dbReference type="PROSITE" id="PS01013">
    <property type="entry name" value="OSBP"/>
    <property type="match status" value="1"/>
</dbReference>
<dbReference type="Pfam" id="PF01237">
    <property type="entry name" value="Oxysterol_BP"/>
    <property type="match status" value="1"/>
</dbReference>
<dbReference type="Gene3D" id="1.10.287.2720">
    <property type="match status" value="1"/>
</dbReference>
<dbReference type="FunFam" id="1.10.287.2720:FF:000001">
    <property type="entry name" value="Oxysterol-binding OBPalpha"/>
    <property type="match status" value="1"/>
</dbReference>
<dbReference type="AlphaFoldDB" id="F7AY24"/>
<evidence type="ECO:0000256" key="6">
    <source>
        <dbReference type="SAM" id="MobiDB-lite"/>
    </source>
</evidence>
<keyword evidence="1 5" id="KW-0813">Transport</keyword>
<dbReference type="SUPFAM" id="SSF50729">
    <property type="entry name" value="PH domain-like"/>
    <property type="match status" value="1"/>
</dbReference>
<keyword evidence="3" id="KW-0446">Lipid-binding</keyword>
<sequence length="653" mass="73214">WTGMEGLVQYQGKLSKYTNVVKGWQTRYFILNPQNGFLDYHVSESEAFGSNYRPRGSLPLDGAVIAPSSEDSLAFSVNSSSGEVYKLKAADVKGRQEWITRLRAVSEHYTSQIAQEHPPLATKPRTRSVVSNGDSPPSRGRSLSRGSLTRNVGEVPTATKRYFNSSDLKQLQDARESIISVDNYHAGLVNMAAMFDLNGPMSLDRDVLLLKATSNATIQALTTCHHILHKYHQYLISALPHDAEISWVNPKTDAIQPSDDKDYDITMQQTKNAHEQPPLADPALEVEDVYVEPDEGLGAVDEHRNVIMHLLSQLKLGMDLTKVTLPTFILEKRSLLEMYSDFGACTHMLLDICDGDSPVERMHRVLKFYLTSFQSGRRGQTAKKPYNPILGETFQCSYHPIVDGEEHRVQFVAEQVSHHPPISAFFMSCPDKGIKLESSIWTRSKFMNMSVGVMNVGEGILTLTPHNEVYTMTYPSAFARSILTVPWSELGGRCTIVCEGTGMVANIMFHTKPAYGGQPHRVTAEVKDGTGVVTCRVQGKWNGELSFKYTMNPDAGEEDVEGIDTTTLVATTKRVQPLDVQFPTESRRLWRNVTEALRKHDVTTATKYKEGLEEEQRKLESWRGLSGASHQPTFFTKHKGKEVDCYKFKYMMS</sequence>
<keyword evidence="9" id="KW-1185">Reference proteome</keyword>
<dbReference type="InterPro" id="IPR011993">
    <property type="entry name" value="PH-like_dom_sf"/>
</dbReference>
<name>F7AY24_CIOIN</name>
<dbReference type="PANTHER" id="PTHR10972">
    <property type="entry name" value="OXYSTEROL-BINDING PROTEIN-RELATED"/>
    <property type="match status" value="1"/>
</dbReference>
<comment type="similarity">
    <text evidence="4">Belongs to the OSBP family.</text>
</comment>
<dbReference type="Proteomes" id="UP000008144">
    <property type="component" value="Unassembled WGS sequence"/>
</dbReference>
<evidence type="ECO:0000313" key="8">
    <source>
        <dbReference type="Ensembl" id="ENSCINP00000007503.3"/>
    </source>
</evidence>
<dbReference type="PROSITE" id="PS50003">
    <property type="entry name" value="PH_DOMAIN"/>
    <property type="match status" value="1"/>
</dbReference>
<feature type="compositionally biased region" description="Low complexity" evidence="6">
    <location>
        <begin position="135"/>
        <end position="148"/>
    </location>
</feature>
<organism evidence="8 9">
    <name type="scientific">Ciona intestinalis</name>
    <name type="common">Transparent sea squirt</name>
    <name type="synonym">Ascidia intestinalis</name>
    <dbReference type="NCBI Taxonomy" id="7719"/>
    <lineage>
        <taxon>Eukaryota</taxon>
        <taxon>Metazoa</taxon>
        <taxon>Chordata</taxon>
        <taxon>Tunicata</taxon>
        <taxon>Ascidiacea</taxon>
        <taxon>Phlebobranchia</taxon>
        <taxon>Cionidae</taxon>
        <taxon>Ciona</taxon>
    </lineage>
</organism>
<keyword evidence="2 5" id="KW-0445">Lipid transport</keyword>
<dbReference type="GO" id="GO:0016020">
    <property type="term" value="C:membrane"/>
    <property type="evidence" value="ECO:0000318"/>
    <property type="project" value="GO_Central"/>
</dbReference>
<evidence type="ECO:0000256" key="1">
    <source>
        <dbReference type="ARBA" id="ARBA00022448"/>
    </source>
</evidence>
<dbReference type="STRING" id="7719.ENSCINP00000007503"/>
<dbReference type="OMA" id="GQHHNRT"/>
<reference evidence="8" key="2">
    <citation type="submission" date="2025-08" db="UniProtKB">
        <authorList>
            <consortium name="Ensembl"/>
        </authorList>
    </citation>
    <scope>IDENTIFICATION</scope>
</reference>
<dbReference type="Pfam" id="PF00169">
    <property type="entry name" value="PH"/>
    <property type="match status" value="1"/>
</dbReference>
<dbReference type="InterPro" id="IPR000648">
    <property type="entry name" value="Oxysterol-bd"/>
</dbReference>
<accession>F7AY24</accession>
<evidence type="ECO:0000256" key="5">
    <source>
        <dbReference type="RuleBase" id="RU003845"/>
    </source>
</evidence>
<dbReference type="Gene3D" id="2.30.29.30">
    <property type="entry name" value="Pleckstrin-homology domain (PH domain)/Phosphotyrosine-binding domain (PTB)"/>
    <property type="match status" value="1"/>
</dbReference>
<dbReference type="InterPro" id="IPR018494">
    <property type="entry name" value="Oxysterol-bd_CS"/>
</dbReference>
<reference evidence="8" key="3">
    <citation type="submission" date="2025-09" db="UniProtKB">
        <authorList>
            <consortium name="Ensembl"/>
        </authorList>
    </citation>
    <scope>IDENTIFICATION</scope>
</reference>
<evidence type="ECO:0000256" key="4">
    <source>
        <dbReference type="RuleBase" id="RU003844"/>
    </source>
</evidence>
<dbReference type="GO" id="GO:0006869">
    <property type="term" value="P:lipid transport"/>
    <property type="evidence" value="ECO:0007669"/>
    <property type="project" value="UniProtKB-KW"/>
</dbReference>
<evidence type="ECO:0000259" key="7">
    <source>
        <dbReference type="PROSITE" id="PS50003"/>
    </source>
</evidence>
<dbReference type="FunCoup" id="F7AY24">
    <property type="interactions" value="40"/>
</dbReference>
<proteinExistence type="inferred from homology"/>
<dbReference type="SUPFAM" id="SSF144000">
    <property type="entry name" value="Oxysterol-binding protein-like"/>
    <property type="match status" value="1"/>
</dbReference>
<dbReference type="InParanoid" id="F7AY24"/>
<feature type="domain" description="PH" evidence="7">
    <location>
        <begin position="7"/>
        <end position="107"/>
    </location>
</feature>
<dbReference type="GO" id="GO:0032934">
    <property type="term" value="F:sterol binding"/>
    <property type="evidence" value="ECO:0000318"/>
    <property type="project" value="GO_Central"/>
</dbReference>
<dbReference type="GeneTree" id="ENSGT00940000174080"/>
<dbReference type="InterPro" id="IPR001849">
    <property type="entry name" value="PH_domain"/>
</dbReference>
<dbReference type="SMART" id="SM00233">
    <property type="entry name" value="PH"/>
    <property type="match status" value="1"/>
</dbReference>
<dbReference type="Gene3D" id="3.30.70.3490">
    <property type="match status" value="1"/>
</dbReference>
<evidence type="ECO:0000313" key="9">
    <source>
        <dbReference type="Proteomes" id="UP000008144"/>
    </source>
</evidence>
<evidence type="ECO:0000256" key="2">
    <source>
        <dbReference type="ARBA" id="ARBA00023055"/>
    </source>
</evidence>
<dbReference type="InterPro" id="IPR037239">
    <property type="entry name" value="OSBP_sf"/>
</dbReference>
<dbReference type="Gene3D" id="2.40.160.120">
    <property type="match status" value="1"/>
</dbReference>
<dbReference type="Ensembl" id="ENSCINT00000007503.3">
    <property type="protein sequence ID" value="ENSCINP00000007503.3"/>
    <property type="gene ID" value="ENSCING00000003633.3"/>
</dbReference>
<dbReference type="PANTHER" id="PTHR10972:SF141">
    <property type="entry name" value="OXYSTEROL-BINDING PROTEIN"/>
    <property type="match status" value="1"/>
</dbReference>
<feature type="region of interest" description="Disordered" evidence="6">
    <location>
        <begin position="111"/>
        <end position="151"/>
    </location>
</feature>
<protein>
    <recommendedName>
        <fullName evidence="5">Oxysterol-binding protein</fullName>
    </recommendedName>
</protein>
<evidence type="ECO:0000256" key="3">
    <source>
        <dbReference type="ARBA" id="ARBA00023121"/>
    </source>
</evidence>